<name>A0A1L3GGL0_SYNAC</name>
<dbReference type="STRING" id="29542.A6070_02715"/>
<dbReference type="SUPFAM" id="SSF56935">
    <property type="entry name" value="Porins"/>
    <property type="match status" value="1"/>
</dbReference>
<accession>A0A1L3GGL0</accession>
<proteinExistence type="predicted"/>
<dbReference type="RefSeq" id="WP_072286943.1">
    <property type="nucleotide sequence ID" value="NZ_CP015455.1"/>
</dbReference>
<dbReference type="InterPro" id="IPR023614">
    <property type="entry name" value="Porin_dom_sf"/>
</dbReference>
<reference evidence="2 3" key="1">
    <citation type="journal article" date="2017" name="Genome Announc.">
        <title>Complete Genome Sequences of Two Acetylene-Fermenting Pelobacter acetylenicus Strains.</title>
        <authorList>
            <person name="Sutton J.M."/>
            <person name="Baesman S.M."/>
            <person name="Fierst J.L."/>
            <person name="Poret-Peterson A.T."/>
            <person name="Oremland R.S."/>
            <person name="Dunlap D.S."/>
            <person name="Akob D.M."/>
        </authorList>
    </citation>
    <scope>NUCLEOTIDE SEQUENCE [LARGE SCALE GENOMIC DNA]</scope>
    <source>
        <strain evidence="2 3">DSM 3247</strain>
    </source>
</reference>
<dbReference type="EMBL" id="CP015518">
    <property type="protein sequence ID" value="APG25094.1"/>
    <property type="molecule type" value="Genomic_DNA"/>
</dbReference>
<dbReference type="KEGG" id="pace:A6070_02715"/>
<evidence type="ECO:0000256" key="1">
    <source>
        <dbReference type="SAM" id="SignalP"/>
    </source>
</evidence>
<sequence>MKRMSLLLCSLVAGFILYGTPAHAAVVIGTDNGWSFSTDGLVNMFAAYETGDAKPGFGTGIRRGGTIVDDQEGYRERIGLVPGIIAFNIKAPTIGGLDMAARIGFYPTYDAKDVGKSKNSFGNQIDLREIFFTVDGNFGQMLVGKTLSQFQGQNLLTDMTVWGYGAQGALDGGGTPLGRIGYGYVYPQFNAQIRYTSPAYNGVKVSLGLYDPSVIAGATAKAEETKLPRFEGELSYAGTFEGGSFKAWLSGVWQEAEFSSGSGFDGTVEASGIAGGVQILYRGFDLVLSGFDNTAIGSVLMLDTDALDAAGKERDSQGFIAQLMYGFDNRFGKTKFGVSYGGNYMDETSRDKADRLAGTEVQIEEQTLWVFGVYHDINPNLKVMAEVMLTENSWFDNEDQNTELFTVGTFFVW</sequence>
<organism evidence="2 3">
    <name type="scientific">Syntrophotalea acetylenica</name>
    <name type="common">Pelobacter acetylenicus</name>
    <dbReference type="NCBI Taxonomy" id="29542"/>
    <lineage>
        <taxon>Bacteria</taxon>
        <taxon>Pseudomonadati</taxon>
        <taxon>Thermodesulfobacteriota</taxon>
        <taxon>Desulfuromonadia</taxon>
        <taxon>Desulfuromonadales</taxon>
        <taxon>Syntrophotaleaceae</taxon>
        <taxon>Syntrophotalea</taxon>
    </lineage>
</organism>
<evidence type="ECO:0000313" key="2">
    <source>
        <dbReference type="EMBL" id="APG25094.1"/>
    </source>
</evidence>
<evidence type="ECO:0000313" key="3">
    <source>
        <dbReference type="Proteomes" id="UP000182264"/>
    </source>
</evidence>
<keyword evidence="3" id="KW-1185">Reference proteome</keyword>
<dbReference type="OrthoDB" id="8735103at2"/>
<protein>
    <recommendedName>
        <fullName evidence="4">Porin</fullName>
    </recommendedName>
</protein>
<gene>
    <name evidence="2" type="ORF">A7E75_08740</name>
</gene>
<keyword evidence="1" id="KW-0732">Signal</keyword>
<evidence type="ECO:0008006" key="4">
    <source>
        <dbReference type="Google" id="ProtNLM"/>
    </source>
</evidence>
<dbReference type="Gene3D" id="2.40.160.10">
    <property type="entry name" value="Porin"/>
    <property type="match status" value="1"/>
</dbReference>
<feature type="chain" id="PRO_5012227909" description="Porin" evidence="1">
    <location>
        <begin position="25"/>
        <end position="413"/>
    </location>
</feature>
<dbReference type="Proteomes" id="UP000182264">
    <property type="component" value="Chromosome"/>
</dbReference>
<feature type="signal peptide" evidence="1">
    <location>
        <begin position="1"/>
        <end position="24"/>
    </location>
</feature>
<dbReference type="AlphaFoldDB" id="A0A1L3GGL0"/>